<reference evidence="8" key="1">
    <citation type="submission" date="2016-10" db="EMBL/GenBank/DDBJ databases">
        <authorList>
            <person name="Varghese N."/>
            <person name="Submissions S."/>
        </authorList>
    </citation>
    <scope>NUCLEOTIDE SEQUENCE [LARGE SCALE GENOMIC DNA]</scope>
    <source>
        <strain evidence="8">BS3782</strain>
    </source>
</reference>
<name>A0A0J6H505_9PSED</name>
<dbReference type="SUPFAM" id="SSF47336">
    <property type="entry name" value="ACP-like"/>
    <property type="match status" value="3"/>
</dbReference>
<dbReference type="InterPro" id="IPR009081">
    <property type="entry name" value="PP-bd_ACP"/>
</dbReference>
<organism evidence="7 8">
    <name type="scientific">Pseudomonas lini</name>
    <dbReference type="NCBI Taxonomy" id="163011"/>
    <lineage>
        <taxon>Bacteria</taxon>
        <taxon>Pseudomonadati</taxon>
        <taxon>Pseudomonadota</taxon>
        <taxon>Gammaproteobacteria</taxon>
        <taxon>Pseudomonadales</taxon>
        <taxon>Pseudomonadaceae</taxon>
        <taxon>Pseudomonas</taxon>
    </lineage>
</organism>
<dbReference type="NCBIfam" id="NF003417">
    <property type="entry name" value="PRK04813.1"/>
    <property type="match status" value="3"/>
</dbReference>
<dbReference type="InterPro" id="IPR020845">
    <property type="entry name" value="AMP-binding_CS"/>
</dbReference>
<dbReference type="SUPFAM" id="SSF56801">
    <property type="entry name" value="Acetyl-CoA synthetase-like"/>
    <property type="match status" value="3"/>
</dbReference>
<dbReference type="Pfam" id="PF00668">
    <property type="entry name" value="Condensation"/>
    <property type="match status" value="6"/>
</dbReference>
<dbReference type="PROSITE" id="PS50075">
    <property type="entry name" value="CARRIER"/>
    <property type="match status" value="3"/>
</dbReference>
<proteinExistence type="inferred from homology"/>
<dbReference type="CDD" id="cd17649">
    <property type="entry name" value="A_NRPS_PvdJ-like"/>
    <property type="match status" value="1"/>
</dbReference>
<dbReference type="CDD" id="cd19534">
    <property type="entry name" value="E_NRPS"/>
    <property type="match status" value="3"/>
</dbReference>
<evidence type="ECO:0000313" key="8">
    <source>
        <dbReference type="Proteomes" id="UP000182814"/>
    </source>
</evidence>
<keyword evidence="4" id="KW-0597">Phosphoprotein</keyword>
<dbReference type="Pfam" id="PF00550">
    <property type="entry name" value="PP-binding"/>
    <property type="match status" value="3"/>
</dbReference>
<dbReference type="PANTHER" id="PTHR45398:SF1">
    <property type="entry name" value="ENZYME, PUTATIVE (JCVI)-RELATED"/>
    <property type="match status" value="1"/>
</dbReference>
<dbReference type="EMBL" id="VZPO01000010">
    <property type="protein sequence ID" value="KAB0500913.1"/>
    <property type="molecule type" value="Genomic_DNA"/>
</dbReference>
<accession>A0A0J6H505</accession>
<dbReference type="PROSITE" id="PS00012">
    <property type="entry name" value="PHOSPHOPANTETHEINE"/>
    <property type="match status" value="3"/>
</dbReference>
<dbReference type="GO" id="GO:0003824">
    <property type="term" value="F:catalytic activity"/>
    <property type="evidence" value="ECO:0007669"/>
    <property type="project" value="InterPro"/>
</dbReference>
<dbReference type="FunFam" id="3.40.50.980:FF:000002">
    <property type="entry name" value="Enterobactin synthetase component F"/>
    <property type="match status" value="1"/>
</dbReference>
<dbReference type="NCBIfam" id="TIGR01720">
    <property type="entry name" value="NRPS-para261"/>
    <property type="match status" value="3"/>
</dbReference>
<evidence type="ECO:0000313" key="9">
    <source>
        <dbReference type="Proteomes" id="UP000434925"/>
    </source>
</evidence>
<dbReference type="PROSITE" id="PS00455">
    <property type="entry name" value="AMP_BINDING"/>
    <property type="match status" value="3"/>
</dbReference>
<evidence type="ECO:0000256" key="1">
    <source>
        <dbReference type="ARBA" id="ARBA00001957"/>
    </source>
</evidence>
<feature type="domain" description="Carrier" evidence="5">
    <location>
        <begin position="4029"/>
        <end position="4106"/>
    </location>
</feature>
<dbReference type="SUPFAM" id="SSF52777">
    <property type="entry name" value="CoA-dependent acyltransferases"/>
    <property type="match status" value="12"/>
</dbReference>
<dbReference type="Proteomes" id="UP000434925">
    <property type="component" value="Unassembled WGS sequence"/>
</dbReference>
<dbReference type="InterPro" id="IPR010071">
    <property type="entry name" value="AA_adenyl_dom"/>
</dbReference>
<dbReference type="FunFam" id="3.40.50.980:FF:000001">
    <property type="entry name" value="Non-ribosomal peptide synthetase"/>
    <property type="match status" value="3"/>
</dbReference>
<dbReference type="Gene3D" id="3.30.559.10">
    <property type="entry name" value="Chloramphenicol acetyltransferase-like domain"/>
    <property type="match status" value="6"/>
</dbReference>
<dbReference type="Gene3D" id="3.40.50.980">
    <property type="match status" value="6"/>
</dbReference>
<dbReference type="InterPro" id="IPR006162">
    <property type="entry name" value="Ppantetheine_attach_site"/>
</dbReference>
<reference evidence="6 9" key="3">
    <citation type="submission" date="2019-09" db="EMBL/GenBank/DDBJ databases">
        <title>Draft genome sequences of 48 bacterial type strains from the CCUG.</title>
        <authorList>
            <person name="Tunovic T."/>
            <person name="Pineiro-Iglesias B."/>
            <person name="Unosson C."/>
            <person name="Inganas E."/>
            <person name="Ohlen M."/>
            <person name="Cardew S."/>
            <person name="Jensie-Markopoulos S."/>
            <person name="Salva-Serra F."/>
            <person name="Jaen-Luchoro D."/>
            <person name="Karlsson R."/>
            <person name="Svensson-Stadler L."/>
            <person name="Chun J."/>
            <person name="Moore E."/>
        </authorList>
    </citation>
    <scope>NUCLEOTIDE SEQUENCE [LARGE SCALE GENOMIC DNA]</scope>
    <source>
        <strain evidence="6 9">CCUG 51522</strain>
    </source>
</reference>
<keyword evidence="3" id="KW-0596">Phosphopantetheine</keyword>
<dbReference type="GO" id="GO:0044550">
    <property type="term" value="P:secondary metabolite biosynthetic process"/>
    <property type="evidence" value="ECO:0007669"/>
    <property type="project" value="UniProtKB-ARBA"/>
</dbReference>
<comment type="cofactor">
    <cofactor evidence="1">
        <name>pantetheine 4'-phosphate</name>
        <dbReference type="ChEBI" id="CHEBI:47942"/>
    </cofactor>
</comment>
<feature type="domain" description="Carrier" evidence="5">
    <location>
        <begin position="1025"/>
        <end position="1099"/>
    </location>
</feature>
<dbReference type="PANTHER" id="PTHR45398">
    <property type="match status" value="1"/>
</dbReference>
<dbReference type="FunFam" id="1.10.1200.10:FF:000005">
    <property type="entry name" value="Nonribosomal peptide synthetase 1"/>
    <property type="match status" value="3"/>
</dbReference>
<evidence type="ECO:0000259" key="5">
    <source>
        <dbReference type="PROSITE" id="PS50075"/>
    </source>
</evidence>
<gene>
    <name evidence="6" type="ORF">F7R14_23005</name>
    <name evidence="7" type="ORF">SAMN04490191_2935</name>
</gene>
<comment type="similarity">
    <text evidence="2">Belongs to the ATP-dependent AMP-binding enzyme family.</text>
</comment>
<dbReference type="SMART" id="SM00823">
    <property type="entry name" value="PKS_PP"/>
    <property type="match status" value="2"/>
</dbReference>
<evidence type="ECO:0000256" key="2">
    <source>
        <dbReference type="ARBA" id="ARBA00006432"/>
    </source>
</evidence>
<dbReference type="Proteomes" id="UP000182814">
    <property type="component" value="Chromosome I"/>
</dbReference>
<dbReference type="NCBIfam" id="NF004282">
    <property type="entry name" value="PRK05691.1"/>
    <property type="match status" value="4"/>
</dbReference>
<dbReference type="GO" id="GO:0031177">
    <property type="term" value="F:phosphopantetheine binding"/>
    <property type="evidence" value="ECO:0007669"/>
    <property type="project" value="InterPro"/>
</dbReference>
<evidence type="ECO:0000313" key="7">
    <source>
        <dbReference type="EMBL" id="SDT01782.1"/>
    </source>
</evidence>
<reference evidence="7" key="2">
    <citation type="submission" date="2016-10" db="EMBL/GenBank/DDBJ databases">
        <authorList>
            <person name="de Groot N.N."/>
        </authorList>
    </citation>
    <scope>NUCLEOTIDE SEQUENCE [LARGE SCALE GENOMIC DNA]</scope>
    <source>
        <strain evidence="7">BS3782</strain>
    </source>
</reference>
<dbReference type="InterPro" id="IPR001242">
    <property type="entry name" value="Condensation_dom"/>
</dbReference>
<feature type="domain" description="Carrier" evidence="5">
    <location>
        <begin position="2524"/>
        <end position="2598"/>
    </location>
</feature>
<dbReference type="CDD" id="cd19543">
    <property type="entry name" value="DCL_NRPS"/>
    <property type="match status" value="2"/>
</dbReference>
<dbReference type="InterPro" id="IPR023213">
    <property type="entry name" value="CAT-like_dom_sf"/>
</dbReference>
<evidence type="ECO:0000256" key="4">
    <source>
        <dbReference type="ARBA" id="ARBA00022553"/>
    </source>
</evidence>
<dbReference type="FunFam" id="3.30.300.30:FF:000010">
    <property type="entry name" value="Enterobactin synthetase component F"/>
    <property type="match status" value="3"/>
</dbReference>
<dbReference type="InterPro" id="IPR020806">
    <property type="entry name" value="PKS_PP-bd"/>
</dbReference>
<dbReference type="InterPro" id="IPR010060">
    <property type="entry name" value="NRPS_synth"/>
</dbReference>
<dbReference type="FunFam" id="3.30.559.10:FF:000012">
    <property type="entry name" value="Non-ribosomal peptide synthetase"/>
    <property type="match status" value="1"/>
</dbReference>
<dbReference type="NCBIfam" id="TIGR01733">
    <property type="entry name" value="AA-adenyl-dom"/>
    <property type="match status" value="3"/>
</dbReference>
<dbReference type="GO" id="GO:0043041">
    <property type="term" value="P:amino acid activation for nonribosomal peptide biosynthetic process"/>
    <property type="evidence" value="ECO:0007669"/>
    <property type="project" value="UniProtKB-ARBA"/>
</dbReference>
<dbReference type="FunFam" id="2.30.38.10:FF:000001">
    <property type="entry name" value="Non-ribosomal peptide synthetase PvdI"/>
    <property type="match status" value="2"/>
</dbReference>
<dbReference type="FunFam" id="3.40.50.12780:FF:000012">
    <property type="entry name" value="Non-ribosomal peptide synthetase"/>
    <property type="match status" value="1"/>
</dbReference>
<evidence type="ECO:0000256" key="3">
    <source>
        <dbReference type="ARBA" id="ARBA00022450"/>
    </source>
</evidence>
<dbReference type="InterPro" id="IPR025110">
    <property type="entry name" value="AMP-bd_C"/>
</dbReference>
<dbReference type="InterPro" id="IPR000873">
    <property type="entry name" value="AMP-dep_synth/lig_dom"/>
</dbReference>
<dbReference type="CDD" id="cd17643">
    <property type="entry name" value="A_NRPS_Cytc1-like"/>
    <property type="match status" value="1"/>
</dbReference>
<dbReference type="EMBL" id="LT629746">
    <property type="protein sequence ID" value="SDT01782.1"/>
    <property type="molecule type" value="Genomic_DNA"/>
</dbReference>
<dbReference type="Gene3D" id="1.10.1200.10">
    <property type="entry name" value="ACP-like"/>
    <property type="match status" value="3"/>
</dbReference>
<dbReference type="Pfam" id="PF00501">
    <property type="entry name" value="AMP-binding"/>
    <property type="match status" value="3"/>
</dbReference>
<dbReference type="Pfam" id="PF13193">
    <property type="entry name" value="AMP-binding_C"/>
    <property type="match status" value="3"/>
</dbReference>
<dbReference type="Gene3D" id="3.30.559.30">
    <property type="entry name" value="Nonribosomal peptide synthetase, condensation domain"/>
    <property type="match status" value="6"/>
</dbReference>
<dbReference type="InterPro" id="IPR045851">
    <property type="entry name" value="AMP-bd_C_sf"/>
</dbReference>
<dbReference type="RefSeq" id="WP_048396736.1">
    <property type="nucleotide sequence ID" value="NZ_JYLB01000009.1"/>
</dbReference>
<evidence type="ECO:0000313" key="6">
    <source>
        <dbReference type="EMBL" id="KAB0500913.1"/>
    </source>
</evidence>
<dbReference type="Gene3D" id="2.30.38.10">
    <property type="entry name" value="Luciferase, Domain 3"/>
    <property type="match status" value="3"/>
</dbReference>
<dbReference type="PATRIC" id="fig|163011.3.peg.5848"/>
<keyword evidence="8" id="KW-1185">Reference proteome</keyword>
<dbReference type="CDD" id="cd19531">
    <property type="entry name" value="LCL_NRPS-like"/>
    <property type="match status" value="1"/>
</dbReference>
<dbReference type="InterPro" id="IPR036736">
    <property type="entry name" value="ACP-like_sf"/>
</dbReference>
<protein>
    <submittedName>
        <fullName evidence="7">Non-ribosomal peptide synthase domain TIGR01720/amino acid adenylation domain-containing protein</fullName>
    </submittedName>
    <submittedName>
        <fullName evidence="6">Non-ribosomal peptide synthetase</fullName>
    </submittedName>
</protein>
<dbReference type="Gene3D" id="3.30.300.30">
    <property type="match status" value="3"/>
</dbReference>
<sequence>MQELIESVGQLSAKQRKALAVLLKQKGVNLFDIAPVFKRTAEEPLLLSYAQQRQWFLWQWAPHSAAYNIPTALRLQGPLDVAALQRSVQALIERHETLRTVFTQDAGQPLQTILPAGSFALDIHELSPELAANPQASIQAFVQTQSQQAFDLQTGPLLRAALLQVTPHDHVLVLTLHHIVSDGWSLQVMIEELVQLYAGFNLGHDAGLPALPIQYADYALWQRQWMEAGEQERQLAYWQHKLGGEQPVLELPTDRARPVEQSFAGASHNLILDPVLSDSLKAFARRENVTLFVLLLASFQALLHRYSGQADIRVGVPVANRGRVEIERLIGFFVNTQVLKADVDGQASFVDLLRQVRQTAQEAQAHQDLPFEQLVEALEPGRSLSHSPLFQVMFNHQAESRISVETRLNGLSIEPLEWQSATAQFDLVLNTTEQAHGIEAVLKYATDLFEPATIERLAQHWRNLLRAIVEDPTQRIAQLPVLDDAQQQQLLAHWNPSPNPNPMARPVSQCIHQLIEAQAERRPDAPAVVFAGQRLTYAELNQQANQWAHQLIARGVGPDVRVGVAVERSLDMIVAIVAVLKAGGAYVPLDPSYPDDRLRYMIEDSGIELLLTQGHLLAQLPIPPGLACLDLNQPPQDSSTANPPCRTTADNLAYVIYTSGSTGKPKGALLPHGNVIRLFSATDHWFGFGPEDSWTLFHSYAFDFSVWEIFGALLHGGKLVVVPHDVTRSPEEFYTLLCDEQVTVLNQTPSAFKPLMQVASASSRNHALRYVVFGGEALEVQSLRPWFERFGDRAPTLINMYGITETTVHVTYRPLSMADLQQTHSSPIGEPIVDLSWYLLDDALNLVPQGCIGELYIAGAGLARGYLNQPGMSATRFVPDPFNPVAGERLYRTGDLARLRGDGVIEYIGRIDHQVKIRGFRIELGEIETQLLNHDAVREAVVLAVEGLSGQQLATWIVPNEPLDADAHGGLRDLIKAQLRETLPDYMVPVSWVFLDRLPLTANGKLDRKQLPNPDVSLVQEAYAAPRSELEQRLAEIWQDVLKVERVGLNDNFFELGGDSIISIQVVSRARQAGIRFSPKDIFQHQTVQRLATVAQQSDAVQAMQGDVLGAAVLTPIQQYFFATDIPQRQHWNQSILLTPAEPLQAAALEQALEHLQRHHDALRLRYRQTAGGWAQEHAAVDQPNALLRTVALPDSEALPALCLELQRSLNLSDGPLIRAALVDLPDASQRLLLVIHHLVVDGVSWRILLEDLQTAYQQLSAGTPLRLPAKTTAFKDWGERLQGYARSTGLETELDYWREQLAEAPTDLPLDNPDGQLQNRFERSVDTRLDAERTRQLLQQAPAVYRTQVNDLLLTALARVLCEWTASDSALVQLEGHGREDLFDDLDLSRTVGWFTSMFPVRLTPQASLEASIKGIKEQLRSIPNKGIGFGLLRYLGNDTAQAALSGLSQPKVTFNYLGQFDNNFDEDALWVPATEDKGAGQDEQAPMSNWLTIDGRVYQGQLSLTWTYSGDVFEEATINALARAYEVALGELIDHCLSHPSGGLTPSDVPLAGLSQAHLDSLPIAAQRIEDIYPLAPMQQGILFHSLYDADASAYVYQMLLDIDGLDVPRFQQAWQRVVDRHEVLRAGFIWGRDGLDTPLQVIYRQLTLEMPEVDVRAEPDLQAALEARALADRERGFDLQNPPLLRLCLLRTADDRHRLIFTCHHILMDGWSNSRMFGEVLQDYAGHPVPSAQGRYRDFLAWLQRQDKDAAQAFWRGQLAELDEPTRLASACHGQTVPGPGKGVHKLTFDAAFTQRLNGFSRQQQVTLNSLVQAAWLLVLQRYTGQSSVAFGATVSGRPVDLPGIEQQLGLFINTLPVIASPPATCSVSDWVRSVQDKNLLLRDYEQTPLQDIQRLAALNGEALFDTLLVFENYPVSDTLEANPGGLRFSGLEHREQTNYGLTLIAGAGEVLSLDFNYLTEHFAERSIAGLAAHLEEVLRQFLDAPQRLLGEIGLLPASELRTLAEWNDHHAAYPAQALIHQGFEAQVEARPQAIALRHAGAGLTYAELNRRANQLARHLQTLGVGAEIRVGVAMPRSAELVIALMAVLKAGGTYVPLDPDYPADRVAYMLDDSQARVLLTQPHLLSQLPETQAQGVWVEAGGQAFADQAPHNLEGRIDSANLAYVIYTSGSTGKPKGVAIAHRNVQALIHWSHEVYSEEDLQGVLASTSVCFDLSVWEIFVTLARGGSIIMARNALELPDLPERDQVRLINTVPSAIAALQRAGQIPSGVRIINLAGEPLKQGLVDTLYRETSVEHVYDLYGPSEDTTYSTCTRREAGGQANIGRPLVNTTAHLLDGQLQAAPIGVAAELYLAGDGITRGYLFRPGLTAERFVPNPLASHGERMYRTGDLTRLRDDGLIEYVGRIDHQVKVRGFRIELGEIEARLLAHDSVREGVVLAVEGHSGQQLVAYVVPTQADLSPQQQDDLSEALKTGLKAHLPDYMVPAQWLFIEQLPLTPNGKLDRKALPTPGANPLQRDYVAPRTALEQQIAGIWQDILKLTRVGVTDNFFTLGGDSIISIQVVSRARQQGISFTPKDLFQQQTVQGLATVAQLGKALAPTDQGPVTGETPLLPIQQWFFEQPLPQRHHWNQSVLLKPLNPLVAAPLEQALHALIDHHDGLRLGFTQTPGSWSASYRTVEQQRLSPLWLESVSDAAHLERVAEHAQRSLDLQQGPLLRAVLFDLPEGEQRLLLIVHHLVVDGVSWRILLEDLQGSYRQLLAGEPLALADKTTSFKHWAEQLQGHARSESLLEQLPYWQAQRSDGAPLPQDNPQGSLQSRHALTLYSRLNPTLTRRLLQQTPAAYRTQVNDLLLTALARVISRWSEQSSVLIQLEGHGREDLFDGLDLTRTVGWFTSLFPVKLTPTQELAGSIKQIKEQLRAIPDRGMGYGVLRYLGDEACQASLRTLPTPRITFNYLGQFDGSFDSQSGALFVPADEVKGAEHSNDALLGNWLTLNGQVYGGELSVGWSFSTHMFNASTIERLAEEYARELELLIEHCCQPDSHGVTPSDFPLAHLDQSRLDALPVAPSRIEDIYPLSPMQEGMLFHTLSDNGSSLYVNQISLPVGGLDVERFRKAWEAVIERQAILRTSFHWHDGLAKPLQIVQRQATLDLQVLDWRNRDASEADIAARAAEDRARGFELTQAPLQRVLLIRSTEDQYQMVWTSHHILMDGWSSSRLFGEVIQHYAKGEISAENGRYRDFIAWLQAQDQDARELFWKARLAPVNEATALSQAIHPRHVSDEPGHNAIYSHWDAQQTGRLLQFCRDLRITPNTLIQGAWLLLLQRYTGKNTVTFGATVSGRPESLPNVGNMLGLFINTLPIIQTLEPDQPLADWLNRIQAYNLDIRDHSQAPLADVQRWSGLGGQALFDSIIVFENYPIDDRLQEDNDTGLSFGKSIGHDVTNVPMDLAVTLGDELSIEYLYLRSHFSAEAVEGIRLTLENTLEAMMRAPHERLGNLQRLSSEQWQAMQTWSAEPPADHQPQLLPELISRHALSQPEAIAVQCAGQSLSYGELERRANRLAHCLIEHGAGPEVVIGVALPRSLEMVVSFLAVLKSGAAYVPLDIDYPPERLAYMIEDSGMALLLTQSSLRTTLPAPEGLLRLELDHLDESRYGDEAPVCRVLEQGLAYLVYTSGSTGRPKGVAVTQGPLSMHCQAIAKLYEMDTRSCELHFMSFAFDGAHERWLSTLYSGGRLVVRDGCLWTPEQTYQALHEYGVTIACFPPAYLKQLAEYAAASGIAPPPVRIYCFGGDAVPDQTFEQVKAALRPEYFTNGYGPTETVVTPMLWKVPVSQQCEAAYAPIGRAVGARSLYVLDEELNPLPPGFAGELYIGGYGVARGYHGRPDLTCERFVPNPFAGGERLYRTGDLVRLRQDGVVDYVGRIDHQVKVRGFRIELGEVEASLRQLAQVSDALVIARDNASGKQLIGYVVTDAGQELGDELKAGLRSTLPEYMVPAQIVCLSAFPITPNGKLDRKALPEPEFKSEEYVAPRNQQEQLLAEIWSQVLQVEQVGISDNFFELGGDSILSLQVISRVRNHPTLQMELKLRDLMRYQTIAGIVEQDVVKASTAQPSVDLTHVASEGLFNLLPIQEWFFAEGMAESHHYNQSFLLSARQTLDLDALERALGWIENHHDTLRLRFCQEGGRWLQRYAAPTERREPVLWRREAENSEQVEALANLTQRSLKLDDGPAWRVVHIALPDGQARLLMVIHHLVVDTVSWRILLDDLKVAYEACVMGIEPQLPIRTSSYRAFAEALQAQAPVIAEQELNYWLEQLDQPGIDLPCDNRRGKNQVRHQAQARLKLSREHTEQLLKQAPAVYRTQINDLLLSALSRALCRWSEQPSALILLEGHGREDLFENIDLSRSLGWFTSMFPVRLTPDSADIGASIINVQAQLAAIPQKGIGYGVLRHLAGPQLARQLADLPQARVTFNYLGQFDQSFDEQALLVPALEETGDNYSLQANLGNWLEVVGQVYDGQLALRCIYSTQRYRASTMESFMQDYQRELEALIEHCMARVG</sequence>